<comment type="caution">
    <text evidence="2">The sequence shown here is derived from an EMBL/GenBank/DDBJ whole genome shotgun (WGS) entry which is preliminary data.</text>
</comment>
<evidence type="ECO:0000256" key="1">
    <source>
        <dbReference type="SAM" id="Phobius"/>
    </source>
</evidence>
<keyword evidence="1" id="KW-0812">Transmembrane</keyword>
<keyword evidence="1" id="KW-0472">Membrane</keyword>
<keyword evidence="1" id="KW-1133">Transmembrane helix</keyword>
<gene>
    <name evidence="2" type="ORF">QO015_001956</name>
</gene>
<dbReference type="EMBL" id="JAUSWJ010000001">
    <property type="protein sequence ID" value="MDQ0516343.1"/>
    <property type="molecule type" value="Genomic_DNA"/>
</dbReference>
<protein>
    <submittedName>
        <fullName evidence="2">Uncharacterized protein</fullName>
    </submittedName>
</protein>
<sequence length="43" mass="4746">MPDRDRRTLADRLQSAGLLIASVVIVAAALAPWIRTLWRMIAG</sequence>
<dbReference type="RefSeq" id="WP_266279725.1">
    <property type="nucleotide sequence ID" value="NZ_JAPKNF010000001.1"/>
</dbReference>
<feature type="transmembrane region" description="Helical" evidence="1">
    <location>
        <begin position="12"/>
        <end position="34"/>
    </location>
</feature>
<dbReference type="Proteomes" id="UP001223743">
    <property type="component" value="Unassembled WGS sequence"/>
</dbReference>
<evidence type="ECO:0000313" key="2">
    <source>
        <dbReference type="EMBL" id="MDQ0516343.1"/>
    </source>
</evidence>
<accession>A0ABU0M6C8</accession>
<evidence type="ECO:0000313" key="3">
    <source>
        <dbReference type="Proteomes" id="UP001223743"/>
    </source>
</evidence>
<organism evidence="2 3">
    <name type="scientific">Kaistia geumhonensis</name>
    <dbReference type="NCBI Taxonomy" id="410839"/>
    <lineage>
        <taxon>Bacteria</taxon>
        <taxon>Pseudomonadati</taxon>
        <taxon>Pseudomonadota</taxon>
        <taxon>Alphaproteobacteria</taxon>
        <taxon>Hyphomicrobiales</taxon>
        <taxon>Kaistiaceae</taxon>
        <taxon>Kaistia</taxon>
    </lineage>
</organism>
<keyword evidence="3" id="KW-1185">Reference proteome</keyword>
<reference evidence="2 3" key="1">
    <citation type="submission" date="2023-07" db="EMBL/GenBank/DDBJ databases">
        <title>Genomic Encyclopedia of Type Strains, Phase IV (KMG-IV): sequencing the most valuable type-strain genomes for metagenomic binning, comparative biology and taxonomic classification.</title>
        <authorList>
            <person name="Goeker M."/>
        </authorList>
    </citation>
    <scope>NUCLEOTIDE SEQUENCE [LARGE SCALE GENOMIC DNA]</scope>
    <source>
        <strain evidence="2 3">B1-1</strain>
    </source>
</reference>
<proteinExistence type="predicted"/>
<name>A0ABU0M6C8_9HYPH</name>